<dbReference type="EMBL" id="CM056741">
    <property type="protein sequence ID" value="KAJ8685436.1"/>
    <property type="molecule type" value="Genomic_DNA"/>
</dbReference>
<proteinExistence type="predicted"/>
<accession>A0ACC2PRJ7</accession>
<gene>
    <name evidence="1" type="ORF">QAD02_021229</name>
</gene>
<sequence length="292" mass="33255">MLDENLFQKDISQWRELSSNFVDYWARKCSASIHNKDPEILNSRSYVQIDGSKERKCTISMFDKEIGNGNRKKTVTRAWPCFSPVTGKLYCFHCALFSDVPTQFTDDGFCDWENASCRFEKHEQSKHHLDSILRSCRGKGHATYLSHHIYDELNHIIGEKILDTIFANVRKAGGRYSISLDSTPDAGHIDQLALAISYLENHEPVERFLTFLPNVGHKSVDICDAAVSFLVNRGKLRIKDCRGQSYNNAPAMSGHLHGVQSLIRDQNLISPLGPVHWTLIELGRHLYDEVMS</sequence>
<name>A0ACC2PRJ7_9HYME</name>
<comment type="caution">
    <text evidence="1">The sequence shown here is derived from an EMBL/GenBank/DDBJ whole genome shotgun (WGS) entry which is preliminary data.</text>
</comment>
<evidence type="ECO:0000313" key="2">
    <source>
        <dbReference type="Proteomes" id="UP001239111"/>
    </source>
</evidence>
<reference evidence="1" key="1">
    <citation type="submission" date="2023-04" db="EMBL/GenBank/DDBJ databases">
        <title>A chromosome-level genome assembly of the parasitoid wasp Eretmocerus hayati.</title>
        <authorList>
            <person name="Zhong Y."/>
            <person name="Liu S."/>
            <person name="Liu Y."/>
        </authorList>
    </citation>
    <scope>NUCLEOTIDE SEQUENCE</scope>
    <source>
        <strain evidence="1">ZJU_SS_LIU_2023</strain>
    </source>
</reference>
<protein>
    <submittedName>
        <fullName evidence="1">Uncharacterized protein</fullName>
    </submittedName>
</protein>
<keyword evidence="2" id="KW-1185">Reference proteome</keyword>
<dbReference type="Proteomes" id="UP001239111">
    <property type="component" value="Chromosome 1"/>
</dbReference>
<evidence type="ECO:0000313" key="1">
    <source>
        <dbReference type="EMBL" id="KAJ8685436.1"/>
    </source>
</evidence>
<organism evidence="1 2">
    <name type="scientific">Eretmocerus hayati</name>
    <dbReference type="NCBI Taxonomy" id="131215"/>
    <lineage>
        <taxon>Eukaryota</taxon>
        <taxon>Metazoa</taxon>
        <taxon>Ecdysozoa</taxon>
        <taxon>Arthropoda</taxon>
        <taxon>Hexapoda</taxon>
        <taxon>Insecta</taxon>
        <taxon>Pterygota</taxon>
        <taxon>Neoptera</taxon>
        <taxon>Endopterygota</taxon>
        <taxon>Hymenoptera</taxon>
        <taxon>Apocrita</taxon>
        <taxon>Proctotrupomorpha</taxon>
        <taxon>Chalcidoidea</taxon>
        <taxon>Aphelinidae</taxon>
        <taxon>Aphelininae</taxon>
        <taxon>Eretmocerus</taxon>
    </lineage>
</organism>